<keyword evidence="11" id="KW-1185">Reference proteome</keyword>
<feature type="transmembrane region" description="Helical" evidence="8">
    <location>
        <begin position="259"/>
        <end position="283"/>
    </location>
</feature>
<protein>
    <submittedName>
        <fullName evidence="10">ABC transporter permease</fullName>
    </submittedName>
</protein>
<reference evidence="10 11" key="1">
    <citation type="submission" date="2020-09" db="EMBL/GenBank/DDBJ databases">
        <title>Complete genomes of bradyrhizobia occurring on native shrubby legumes in Australia.</title>
        <authorList>
            <person name="Lafay B."/>
        </authorList>
    </citation>
    <scope>NUCLEOTIDE SEQUENCE [LARGE SCALE GENOMIC DNA]</scope>
    <source>
        <strain evidence="10 11">BDV5040</strain>
    </source>
</reference>
<evidence type="ECO:0000256" key="4">
    <source>
        <dbReference type="ARBA" id="ARBA00022475"/>
    </source>
</evidence>
<dbReference type="Pfam" id="PF00528">
    <property type="entry name" value="BPD_transp_1"/>
    <property type="match status" value="1"/>
</dbReference>
<dbReference type="Gene3D" id="1.10.3720.10">
    <property type="entry name" value="MetI-like"/>
    <property type="match status" value="1"/>
</dbReference>
<evidence type="ECO:0000259" key="9">
    <source>
        <dbReference type="PROSITE" id="PS50928"/>
    </source>
</evidence>
<dbReference type="EMBL" id="CP061379">
    <property type="protein sequence ID" value="QPF90759.1"/>
    <property type="molecule type" value="Genomic_DNA"/>
</dbReference>
<accession>A0A7S9D3Y2</accession>
<feature type="transmembrane region" description="Helical" evidence="8">
    <location>
        <begin position="76"/>
        <end position="98"/>
    </location>
</feature>
<evidence type="ECO:0000313" key="10">
    <source>
        <dbReference type="EMBL" id="QPF90759.1"/>
    </source>
</evidence>
<dbReference type="KEGG" id="bcou:IC761_30455"/>
<dbReference type="PROSITE" id="PS50928">
    <property type="entry name" value="ABC_TM1"/>
    <property type="match status" value="1"/>
</dbReference>
<feature type="transmembrane region" description="Helical" evidence="8">
    <location>
        <begin position="14"/>
        <end position="38"/>
    </location>
</feature>
<evidence type="ECO:0000313" key="11">
    <source>
        <dbReference type="Proteomes" id="UP000594621"/>
    </source>
</evidence>
<comment type="subcellular location">
    <subcellularLocation>
        <location evidence="1 8">Cell membrane</location>
        <topology evidence="1 8">Multi-pass membrane protein</topology>
    </subcellularLocation>
</comment>
<keyword evidence="7 8" id="KW-0472">Membrane</keyword>
<dbReference type="GO" id="GO:0005886">
    <property type="term" value="C:plasma membrane"/>
    <property type="evidence" value="ECO:0007669"/>
    <property type="project" value="UniProtKB-SubCell"/>
</dbReference>
<evidence type="ECO:0000256" key="8">
    <source>
        <dbReference type="RuleBase" id="RU363032"/>
    </source>
</evidence>
<evidence type="ECO:0000256" key="7">
    <source>
        <dbReference type="ARBA" id="ARBA00023136"/>
    </source>
</evidence>
<keyword evidence="5 8" id="KW-0812">Transmembrane</keyword>
<organism evidence="10 11">
    <name type="scientific">Bradyrhizobium commune</name>
    <dbReference type="NCBI Taxonomy" id="83627"/>
    <lineage>
        <taxon>Bacteria</taxon>
        <taxon>Pseudomonadati</taxon>
        <taxon>Pseudomonadota</taxon>
        <taxon>Alphaproteobacteria</taxon>
        <taxon>Hyphomicrobiales</taxon>
        <taxon>Nitrobacteraceae</taxon>
        <taxon>Bradyrhizobium</taxon>
    </lineage>
</organism>
<dbReference type="PANTHER" id="PTHR42929:SF5">
    <property type="entry name" value="ABC TRANSPORTER PERMEASE PROTEIN"/>
    <property type="match status" value="1"/>
</dbReference>
<feature type="transmembrane region" description="Helical" evidence="8">
    <location>
        <begin position="202"/>
        <end position="230"/>
    </location>
</feature>
<evidence type="ECO:0000256" key="6">
    <source>
        <dbReference type="ARBA" id="ARBA00022989"/>
    </source>
</evidence>
<dbReference type="InterPro" id="IPR000515">
    <property type="entry name" value="MetI-like"/>
</dbReference>
<proteinExistence type="inferred from homology"/>
<feature type="transmembrane region" description="Helical" evidence="8">
    <location>
        <begin position="159"/>
        <end position="181"/>
    </location>
</feature>
<gene>
    <name evidence="10" type="ORF">IC761_30455</name>
</gene>
<keyword evidence="3 8" id="KW-0813">Transport</keyword>
<keyword evidence="4" id="KW-1003">Cell membrane</keyword>
<evidence type="ECO:0000256" key="1">
    <source>
        <dbReference type="ARBA" id="ARBA00004651"/>
    </source>
</evidence>
<name>A0A7S9D3Y2_9BRAD</name>
<dbReference type="GO" id="GO:0055085">
    <property type="term" value="P:transmembrane transport"/>
    <property type="evidence" value="ECO:0007669"/>
    <property type="project" value="InterPro"/>
</dbReference>
<dbReference type="RefSeq" id="WP_195800342.1">
    <property type="nucleotide sequence ID" value="NZ_CP061379.1"/>
</dbReference>
<dbReference type="Proteomes" id="UP000594621">
    <property type="component" value="Chromosome"/>
</dbReference>
<evidence type="ECO:0000256" key="5">
    <source>
        <dbReference type="ARBA" id="ARBA00022692"/>
    </source>
</evidence>
<dbReference type="PANTHER" id="PTHR42929">
    <property type="entry name" value="INNER MEMBRANE ABC TRANSPORTER PERMEASE PROTEIN YDCU-RELATED-RELATED"/>
    <property type="match status" value="1"/>
</dbReference>
<dbReference type="SUPFAM" id="SSF161098">
    <property type="entry name" value="MetI-like"/>
    <property type="match status" value="1"/>
</dbReference>
<dbReference type="AlphaFoldDB" id="A0A7S9D3Y2"/>
<comment type="similarity">
    <text evidence="2">Belongs to the binding-protein-dependent transport system permease family. CysTW subfamily.</text>
</comment>
<feature type="transmembrane region" description="Helical" evidence="8">
    <location>
        <begin position="110"/>
        <end position="130"/>
    </location>
</feature>
<evidence type="ECO:0000256" key="3">
    <source>
        <dbReference type="ARBA" id="ARBA00022448"/>
    </source>
</evidence>
<dbReference type="CDD" id="cd06261">
    <property type="entry name" value="TM_PBP2"/>
    <property type="match status" value="1"/>
</dbReference>
<dbReference type="InterPro" id="IPR035906">
    <property type="entry name" value="MetI-like_sf"/>
</dbReference>
<feature type="domain" description="ABC transmembrane type-1" evidence="9">
    <location>
        <begin position="72"/>
        <end position="278"/>
    </location>
</feature>
<evidence type="ECO:0000256" key="2">
    <source>
        <dbReference type="ARBA" id="ARBA00007069"/>
    </source>
</evidence>
<sequence>MKSSATEPEGGKKYWLPLLAPASLTLLVFLLIPAGIVLRISFYPGNTTIGAEGYSLAQYAKFFGDSLYLSVLGETVAYALIVCLGCLILGFPVGYSLARHPPAKRRLRMLMVIVPLTLSLVVVVFGWIVLLGRQGLINSLLVSLGIVSSPQHLLFNRTAVVIVLIQQFLPFMILSVMNVVMQIDPVLEQASTSLRANRARTFIKVIIPLSTPGILAGLSLIFVMAVSAFVTPRLVGGPRAQMVGGFIYDQILSTSNWPFGAAMAFILLAVGFGLMAALNATIIRPLTRGLHVR</sequence>
<keyword evidence="6 8" id="KW-1133">Transmembrane helix</keyword>